<dbReference type="InterPro" id="IPR029063">
    <property type="entry name" value="SAM-dependent_MTases_sf"/>
</dbReference>
<evidence type="ECO:0008006" key="5">
    <source>
        <dbReference type="Google" id="ProtNLM"/>
    </source>
</evidence>
<dbReference type="CDD" id="cd02440">
    <property type="entry name" value="AdoMet_MTases"/>
    <property type="match status" value="1"/>
</dbReference>
<evidence type="ECO:0000256" key="1">
    <source>
        <dbReference type="SAM" id="Coils"/>
    </source>
</evidence>
<dbReference type="EMBL" id="VANS01000009">
    <property type="protein sequence ID" value="TMM49377.1"/>
    <property type="molecule type" value="Genomic_DNA"/>
</dbReference>
<keyword evidence="4" id="KW-1185">Reference proteome</keyword>
<evidence type="ECO:0000256" key="2">
    <source>
        <dbReference type="SAM" id="MobiDB-lite"/>
    </source>
</evidence>
<feature type="coiled-coil region" evidence="1">
    <location>
        <begin position="205"/>
        <end position="232"/>
    </location>
</feature>
<dbReference type="SUPFAM" id="SSF53335">
    <property type="entry name" value="S-adenosyl-L-methionine-dependent methyltransferases"/>
    <property type="match status" value="1"/>
</dbReference>
<evidence type="ECO:0000313" key="4">
    <source>
        <dbReference type="Proteomes" id="UP000309550"/>
    </source>
</evidence>
<dbReference type="RefSeq" id="WP_138663765.1">
    <property type="nucleotide sequence ID" value="NZ_VANS01000009.1"/>
</dbReference>
<comment type="caution">
    <text evidence="3">The sequence shown here is derived from an EMBL/GenBank/DDBJ whole genome shotgun (WGS) entry which is preliminary data.</text>
</comment>
<accession>A0A5S3P7T2</accession>
<dbReference type="OrthoDB" id="7877495at2"/>
<name>A0A5S3P7T2_9RHOB</name>
<gene>
    <name evidence="3" type="ORF">FDT80_18220</name>
</gene>
<reference evidence="3 4" key="1">
    <citation type="submission" date="2019-05" db="EMBL/GenBank/DDBJ databases">
        <title>Sulfitobacter sabulilitoris sp. nov., isolated from a marine sand.</title>
        <authorList>
            <person name="Yoon J.-H."/>
        </authorList>
    </citation>
    <scope>NUCLEOTIDE SEQUENCE [LARGE SCALE GENOMIC DNA]</scope>
    <source>
        <strain evidence="3 4">HSMS-29</strain>
    </source>
</reference>
<proteinExistence type="predicted"/>
<sequence>MRASVRGTLLHIGSGDGSELPLHIATGAERIILVEPNPEHVARLGVLAAQADNITVLPQAIAERGTEAELAVYNMPGLASFTPPTGSLRQIYPGLRISGRHSVETLTPADLRDRLGDMPAPVRLILDAPGTETVLLTAWQADDTLSGIDDIELRCAAEPAFEGSASCAELCQLLENACFEPSGRDFSDPDWPVLSFRFDRAGAALRAEKLRVRALEERLAETDAARDEAVKSAETARAALAEVQSRLDDLGPKADWRADRIKQLEEQHAEALADHATQAKDHAALKSNLDLALRMQAMSAADLSDLRKRYETLLARKEGQDNLISQLVVRLEEASGHLRGLAADQAFAPDALPATSSATPEDPEPATKKAGSPRKARG</sequence>
<evidence type="ECO:0000313" key="3">
    <source>
        <dbReference type="EMBL" id="TMM49377.1"/>
    </source>
</evidence>
<feature type="region of interest" description="Disordered" evidence="2">
    <location>
        <begin position="349"/>
        <end position="378"/>
    </location>
</feature>
<dbReference type="Proteomes" id="UP000309550">
    <property type="component" value="Unassembled WGS sequence"/>
</dbReference>
<protein>
    <recommendedName>
        <fullName evidence="5">FkbM family methyltransferase</fullName>
    </recommendedName>
</protein>
<keyword evidence="1" id="KW-0175">Coiled coil</keyword>
<dbReference type="AlphaFoldDB" id="A0A5S3P7T2"/>
<organism evidence="3 4">
    <name type="scientific">Sulfitobacter sabulilitoris</name>
    <dbReference type="NCBI Taxonomy" id="2562655"/>
    <lineage>
        <taxon>Bacteria</taxon>
        <taxon>Pseudomonadati</taxon>
        <taxon>Pseudomonadota</taxon>
        <taxon>Alphaproteobacteria</taxon>
        <taxon>Rhodobacterales</taxon>
        <taxon>Roseobacteraceae</taxon>
        <taxon>Sulfitobacter</taxon>
    </lineage>
</organism>